<proteinExistence type="inferred from homology"/>
<evidence type="ECO:0000256" key="2">
    <source>
        <dbReference type="ARBA" id="ARBA00023002"/>
    </source>
</evidence>
<dbReference type="AlphaFoldDB" id="A0A4V3I906"/>
<dbReference type="Proteomes" id="UP000199639">
    <property type="component" value="Unassembled WGS sequence"/>
</dbReference>
<accession>A0A4V3I906</accession>
<dbReference type="STRING" id="1424659.SAMN05216368_11284"/>
<sequence length="278" mass="29587">MTLRRIALTGAAGSLAADIIPGLLARGHTIVGIDQRAPVDTFGCEFVECLVNDRAAMLSALRGCNAVIHLAGIPLEAEWADILRANIDGTQAVLEVAEQLGVRRVVLASSIHSVGFVPVPTDGSLVPDDVPVRPNTFYGVSKAAVEALGSLYHDRFGLDVICLRIASRFAEPTGERTLSTWLSPADAVRLFDACLQVPSPGYRTIWGVSANTRGYLSAEGGAAIGFRPEDDSERFAERMFAASDTDPSLLASDWDRAYIGGIFSSPQPPCFGGHPPRP</sequence>
<keyword evidence="2" id="KW-0560">Oxidoreductase</keyword>
<dbReference type="GO" id="GO:0016491">
    <property type="term" value="F:oxidoreductase activity"/>
    <property type="evidence" value="ECO:0007669"/>
    <property type="project" value="UniProtKB-KW"/>
</dbReference>
<evidence type="ECO:0000313" key="7">
    <source>
        <dbReference type="Proteomes" id="UP000199639"/>
    </source>
</evidence>
<keyword evidence="8" id="KW-1185">Reference proteome</keyword>
<dbReference type="InterPro" id="IPR001509">
    <property type="entry name" value="Epimerase_deHydtase"/>
</dbReference>
<comment type="similarity">
    <text evidence="1">Belongs to the NAD(P)-dependent epimerase/dehydratase family.</text>
</comment>
<dbReference type="CDD" id="cd08946">
    <property type="entry name" value="SDR_e"/>
    <property type="match status" value="1"/>
</dbReference>
<dbReference type="PANTHER" id="PTHR43103">
    <property type="entry name" value="NUCLEOSIDE-DIPHOSPHATE-SUGAR EPIMERASE"/>
    <property type="match status" value="1"/>
</dbReference>
<dbReference type="Gene3D" id="3.40.50.720">
    <property type="entry name" value="NAD(P)-binding Rossmann-like Domain"/>
    <property type="match status" value="1"/>
</dbReference>
<keyword evidence="3" id="KW-0520">NAD</keyword>
<protein>
    <submittedName>
        <fullName evidence="5">NAD dependent epimerase/dehydratase family protein</fullName>
    </submittedName>
    <submittedName>
        <fullName evidence="6">NAD(P)-dependent oxidoreductase</fullName>
    </submittedName>
</protein>
<evidence type="ECO:0000256" key="1">
    <source>
        <dbReference type="ARBA" id="ARBA00007637"/>
    </source>
</evidence>
<reference evidence="5 7" key="1">
    <citation type="submission" date="2016-10" db="EMBL/GenBank/DDBJ databases">
        <authorList>
            <person name="Varghese N."/>
            <person name="Submissions S."/>
        </authorList>
    </citation>
    <scope>NUCLEOTIDE SEQUENCE [LARGE SCALE GENOMIC DNA]</scope>
    <source>
        <strain evidence="5 7">CGMCC 1.11215</strain>
    </source>
</reference>
<dbReference type="Proteomes" id="UP000298252">
    <property type="component" value="Unassembled WGS sequence"/>
</dbReference>
<dbReference type="Pfam" id="PF01370">
    <property type="entry name" value="Epimerase"/>
    <property type="match status" value="1"/>
</dbReference>
<feature type="domain" description="NAD-dependent epimerase/dehydratase" evidence="4">
    <location>
        <begin position="6"/>
        <end position="177"/>
    </location>
</feature>
<dbReference type="EMBL" id="SOFD01000044">
    <property type="protein sequence ID" value="TFB71980.1"/>
    <property type="molecule type" value="Genomic_DNA"/>
</dbReference>
<name>A0A4V3I906_9MICO</name>
<gene>
    <name evidence="6" type="ORF">E3O21_19270</name>
    <name evidence="5" type="ORF">SAMN05216368_11284</name>
</gene>
<dbReference type="PANTHER" id="PTHR43103:SF5">
    <property type="entry name" value="4-EPIMERASE, PUTATIVE (AFU_ORTHOLOGUE AFUA_7G00360)-RELATED"/>
    <property type="match status" value="1"/>
</dbReference>
<dbReference type="SUPFAM" id="SSF51735">
    <property type="entry name" value="NAD(P)-binding Rossmann-fold domains"/>
    <property type="match status" value="1"/>
</dbReference>
<dbReference type="InterPro" id="IPR036291">
    <property type="entry name" value="NAD(P)-bd_dom_sf"/>
</dbReference>
<reference evidence="6 8" key="2">
    <citation type="submission" date="2019-03" db="EMBL/GenBank/DDBJ databases">
        <title>Genomics of glacier-inhabiting Cryobacterium strains.</title>
        <authorList>
            <person name="Liu Q."/>
            <person name="Xin Y.-H."/>
        </authorList>
    </citation>
    <scope>NUCLEOTIDE SEQUENCE [LARGE SCALE GENOMIC DNA]</scope>
    <source>
        <strain evidence="6 8">Hh8</strain>
    </source>
</reference>
<evidence type="ECO:0000313" key="8">
    <source>
        <dbReference type="Proteomes" id="UP000298252"/>
    </source>
</evidence>
<organism evidence="5 7">
    <name type="scientific">Cryobacterium flavum</name>
    <dbReference type="NCBI Taxonomy" id="1424659"/>
    <lineage>
        <taxon>Bacteria</taxon>
        <taxon>Bacillati</taxon>
        <taxon>Actinomycetota</taxon>
        <taxon>Actinomycetes</taxon>
        <taxon>Micrococcales</taxon>
        <taxon>Microbacteriaceae</taxon>
        <taxon>Cryobacterium</taxon>
    </lineage>
</organism>
<dbReference type="RefSeq" id="WP_092341718.1">
    <property type="nucleotide sequence ID" value="NZ_FNIB01000012.1"/>
</dbReference>
<evidence type="ECO:0000256" key="3">
    <source>
        <dbReference type="ARBA" id="ARBA00023027"/>
    </source>
</evidence>
<evidence type="ECO:0000313" key="6">
    <source>
        <dbReference type="EMBL" id="TFB71980.1"/>
    </source>
</evidence>
<evidence type="ECO:0000259" key="4">
    <source>
        <dbReference type="Pfam" id="PF01370"/>
    </source>
</evidence>
<evidence type="ECO:0000313" key="5">
    <source>
        <dbReference type="EMBL" id="SDO21302.1"/>
    </source>
</evidence>
<dbReference type="EMBL" id="FNIB01000012">
    <property type="protein sequence ID" value="SDO21302.1"/>
    <property type="molecule type" value="Genomic_DNA"/>
</dbReference>